<protein>
    <submittedName>
        <fullName evidence="1">Uncharacterized protein</fullName>
    </submittedName>
</protein>
<dbReference type="PANTHER" id="PTHR33484">
    <property type="entry name" value="BNAC07G33360D PROTEIN"/>
    <property type="match status" value="1"/>
</dbReference>
<dbReference type="InParanoid" id="A0A251UD60"/>
<reference evidence="2" key="1">
    <citation type="journal article" date="2017" name="Nature">
        <title>The sunflower genome provides insights into oil metabolism, flowering and Asterid evolution.</title>
        <authorList>
            <person name="Badouin H."/>
            <person name="Gouzy J."/>
            <person name="Grassa C.J."/>
            <person name="Murat F."/>
            <person name="Staton S.E."/>
            <person name="Cottret L."/>
            <person name="Lelandais-Briere C."/>
            <person name="Owens G.L."/>
            <person name="Carrere S."/>
            <person name="Mayjonade B."/>
            <person name="Legrand L."/>
            <person name="Gill N."/>
            <person name="Kane N.C."/>
            <person name="Bowers J.E."/>
            <person name="Hubner S."/>
            <person name="Bellec A."/>
            <person name="Berard A."/>
            <person name="Berges H."/>
            <person name="Blanchet N."/>
            <person name="Boniface M.C."/>
            <person name="Brunel D."/>
            <person name="Catrice O."/>
            <person name="Chaidir N."/>
            <person name="Claudel C."/>
            <person name="Donnadieu C."/>
            <person name="Faraut T."/>
            <person name="Fievet G."/>
            <person name="Helmstetter N."/>
            <person name="King M."/>
            <person name="Knapp S.J."/>
            <person name="Lai Z."/>
            <person name="Le Paslier M.C."/>
            <person name="Lippi Y."/>
            <person name="Lorenzon L."/>
            <person name="Mandel J.R."/>
            <person name="Marage G."/>
            <person name="Marchand G."/>
            <person name="Marquand E."/>
            <person name="Bret-Mestries E."/>
            <person name="Morien E."/>
            <person name="Nambeesan S."/>
            <person name="Nguyen T."/>
            <person name="Pegot-Espagnet P."/>
            <person name="Pouilly N."/>
            <person name="Raftis F."/>
            <person name="Sallet E."/>
            <person name="Schiex T."/>
            <person name="Thomas J."/>
            <person name="Vandecasteele C."/>
            <person name="Vares D."/>
            <person name="Vear F."/>
            <person name="Vautrin S."/>
            <person name="Crespi M."/>
            <person name="Mangin B."/>
            <person name="Burke J.M."/>
            <person name="Salse J."/>
            <person name="Munos S."/>
            <person name="Vincourt P."/>
            <person name="Rieseberg L.H."/>
            <person name="Langlade N.B."/>
        </authorList>
    </citation>
    <scope>NUCLEOTIDE SEQUENCE [LARGE SCALE GENOMIC DNA]</scope>
    <source>
        <strain evidence="2">cv. SF193</strain>
    </source>
</reference>
<dbReference type="Proteomes" id="UP000215914">
    <property type="component" value="Chromosome 7"/>
</dbReference>
<accession>A0A251UD60</accession>
<sequence>MAHTYKNKTDLATIGKEAFDVIDSRGRQYSKQHVSHYQYQPQQAYVVREQVYAAPYVVQQQVYAAPVSKRVITCDDAAKMYGGTLFVEYPKRKPAVDPFCLGWRV</sequence>
<dbReference type="AlphaFoldDB" id="A0A251UD60"/>
<evidence type="ECO:0000313" key="2">
    <source>
        <dbReference type="Proteomes" id="UP000215914"/>
    </source>
</evidence>
<keyword evidence="2" id="KW-1185">Reference proteome</keyword>
<gene>
    <name evidence="1" type="ORF">HannXRQ_Chr07g0199171</name>
</gene>
<dbReference type="PANTHER" id="PTHR33484:SF3">
    <property type="entry name" value="HYDROXYPROLINE-RICH GLYCOPROTEIN FAMILY PROTEIN"/>
    <property type="match status" value="1"/>
</dbReference>
<dbReference type="EMBL" id="CM007896">
    <property type="protein sequence ID" value="OTG20983.1"/>
    <property type="molecule type" value="Genomic_DNA"/>
</dbReference>
<organism evidence="1 2">
    <name type="scientific">Helianthus annuus</name>
    <name type="common">Common sunflower</name>
    <dbReference type="NCBI Taxonomy" id="4232"/>
    <lineage>
        <taxon>Eukaryota</taxon>
        <taxon>Viridiplantae</taxon>
        <taxon>Streptophyta</taxon>
        <taxon>Embryophyta</taxon>
        <taxon>Tracheophyta</taxon>
        <taxon>Spermatophyta</taxon>
        <taxon>Magnoliopsida</taxon>
        <taxon>eudicotyledons</taxon>
        <taxon>Gunneridae</taxon>
        <taxon>Pentapetalae</taxon>
        <taxon>asterids</taxon>
        <taxon>campanulids</taxon>
        <taxon>Asterales</taxon>
        <taxon>Asteraceae</taxon>
        <taxon>Asteroideae</taxon>
        <taxon>Heliantheae alliance</taxon>
        <taxon>Heliantheae</taxon>
        <taxon>Helianthus</taxon>
    </lineage>
</organism>
<proteinExistence type="predicted"/>
<evidence type="ECO:0000313" key="1">
    <source>
        <dbReference type="EMBL" id="OTG20983.1"/>
    </source>
</evidence>
<name>A0A251UD60_HELAN</name>